<proteinExistence type="predicted"/>
<keyword evidence="1" id="KW-0472">Membrane</keyword>
<dbReference type="Proteomes" id="UP001179280">
    <property type="component" value="Unassembled WGS sequence"/>
</dbReference>
<keyword evidence="3" id="KW-1185">Reference proteome</keyword>
<gene>
    <name evidence="2" type="ORF">JOC54_004137</name>
</gene>
<keyword evidence="1" id="KW-1133">Transmembrane helix</keyword>
<reference evidence="2" key="1">
    <citation type="submission" date="2021-01" db="EMBL/GenBank/DDBJ databases">
        <title>Genomic Encyclopedia of Type Strains, Phase IV (KMG-IV): sequencing the most valuable type-strain genomes for metagenomic binning, comparative biology and taxonomic classification.</title>
        <authorList>
            <person name="Goeker M."/>
        </authorList>
    </citation>
    <scope>NUCLEOTIDE SEQUENCE</scope>
    <source>
        <strain evidence="2">DSM 21943</strain>
    </source>
</reference>
<comment type="caution">
    <text evidence="2">The sequence shown here is derived from an EMBL/GenBank/DDBJ whole genome shotgun (WGS) entry which is preliminary data.</text>
</comment>
<name>A0ABS2SZ91_9BACI</name>
<dbReference type="RefSeq" id="WP_204468703.1">
    <property type="nucleotide sequence ID" value="NZ_JAFBCV010000017.1"/>
</dbReference>
<protein>
    <submittedName>
        <fullName evidence="2">Uncharacterized protein</fullName>
    </submittedName>
</protein>
<feature type="transmembrane region" description="Helical" evidence="1">
    <location>
        <begin position="34"/>
        <end position="57"/>
    </location>
</feature>
<dbReference type="EMBL" id="JAFBCV010000017">
    <property type="protein sequence ID" value="MBM7840844.1"/>
    <property type="molecule type" value="Genomic_DNA"/>
</dbReference>
<evidence type="ECO:0000313" key="3">
    <source>
        <dbReference type="Proteomes" id="UP001179280"/>
    </source>
</evidence>
<accession>A0ABS2SZ91</accession>
<keyword evidence="1" id="KW-0812">Transmembrane</keyword>
<evidence type="ECO:0000256" key="1">
    <source>
        <dbReference type="SAM" id="Phobius"/>
    </source>
</evidence>
<sequence length="63" mass="7295">MSSVFLVRTFFVFLFLLIVSFLSTSPISWLDILLLTLASFVWSYLIGKLLSLIKVVYKFLSKE</sequence>
<evidence type="ECO:0000313" key="2">
    <source>
        <dbReference type="EMBL" id="MBM7840844.1"/>
    </source>
</evidence>
<organism evidence="2 3">
    <name type="scientific">Shouchella xiaoxiensis</name>
    <dbReference type="NCBI Taxonomy" id="766895"/>
    <lineage>
        <taxon>Bacteria</taxon>
        <taxon>Bacillati</taxon>
        <taxon>Bacillota</taxon>
        <taxon>Bacilli</taxon>
        <taxon>Bacillales</taxon>
        <taxon>Bacillaceae</taxon>
        <taxon>Shouchella</taxon>
    </lineage>
</organism>